<keyword evidence="2" id="KW-1185">Reference proteome</keyword>
<dbReference type="Proteomes" id="UP001201262">
    <property type="component" value="Unassembled WGS sequence"/>
</dbReference>
<comment type="caution">
    <text evidence="1">The sequence shown here is derived from an EMBL/GenBank/DDBJ whole genome shotgun (WGS) entry which is preliminary data.</text>
</comment>
<accession>A0AAD4KFZ0</accession>
<dbReference type="AlphaFoldDB" id="A0AAD4KFZ0"/>
<protein>
    <submittedName>
        <fullName evidence="1">Uncharacterized protein</fullName>
    </submittedName>
</protein>
<reference evidence="1" key="1">
    <citation type="submission" date="2021-12" db="EMBL/GenBank/DDBJ databases">
        <title>Convergent genome expansion in fungi linked to evolution of root-endophyte symbiosis.</title>
        <authorList>
            <consortium name="DOE Joint Genome Institute"/>
            <person name="Ke Y.-H."/>
            <person name="Bonito G."/>
            <person name="Liao H.-L."/>
            <person name="Looney B."/>
            <person name="Rojas-Flechas A."/>
            <person name="Nash J."/>
            <person name="Hameed K."/>
            <person name="Schadt C."/>
            <person name="Martin F."/>
            <person name="Crous P.W."/>
            <person name="Miettinen O."/>
            <person name="Magnuson J.K."/>
            <person name="Labbe J."/>
            <person name="Jacobson D."/>
            <person name="Doktycz M.J."/>
            <person name="Veneault-Fourrey C."/>
            <person name="Kuo A."/>
            <person name="Mondo S."/>
            <person name="Calhoun S."/>
            <person name="Riley R."/>
            <person name="Ohm R."/>
            <person name="LaButti K."/>
            <person name="Andreopoulos B."/>
            <person name="Pangilinan J."/>
            <person name="Nolan M."/>
            <person name="Tritt A."/>
            <person name="Clum A."/>
            <person name="Lipzen A."/>
            <person name="Daum C."/>
            <person name="Barry K."/>
            <person name="Grigoriev I.V."/>
            <person name="Vilgalys R."/>
        </authorList>
    </citation>
    <scope>NUCLEOTIDE SEQUENCE</scope>
    <source>
        <strain evidence="1">PMI_201</strain>
    </source>
</reference>
<dbReference type="RefSeq" id="XP_046066516.1">
    <property type="nucleotide sequence ID" value="XM_046221236.1"/>
</dbReference>
<dbReference type="EMBL" id="JAJTJA010000014">
    <property type="protein sequence ID" value="KAH8690233.1"/>
    <property type="molecule type" value="Genomic_DNA"/>
</dbReference>
<name>A0AAD4KFZ0_9EURO</name>
<dbReference type="GeneID" id="70251523"/>
<gene>
    <name evidence="1" type="ORF">BGW36DRAFT_433185</name>
</gene>
<sequence length="331" mass="37429">MENRGYYIEKALQGAQSILDINHDTIRELQGLTGSMIGIKRHISTVCEMRVWVKKYGLLPGLQYDAKDGYMSIKPNPDPIHKAARGVMLTFLDEIVQKSVLAYPKREYSVTFNQPYFLKGEFEGHIQTSDGQINEDDTDFPRVVVLIGNLEELNRGANKWLYGTKRKTRLVICVEIFERPPPSEFPWGLSTEQLLKIPRDGLSNHILNWHSHHGSSIRGAIAANLFVCDRDDDQTEPVWQSNFGGKDRAFKDSFGDTVPPGVESYRNTAHLNLQLTDGIEVDLPVHALEDSIYRALDDFAVERAMIQADEALDLTKTRDGSTETRKGKPKV</sequence>
<proteinExistence type="predicted"/>
<organism evidence="1 2">
    <name type="scientific">Talaromyces proteolyticus</name>
    <dbReference type="NCBI Taxonomy" id="1131652"/>
    <lineage>
        <taxon>Eukaryota</taxon>
        <taxon>Fungi</taxon>
        <taxon>Dikarya</taxon>
        <taxon>Ascomycota</taxon>
        <taxon>Pezizomycotina</taxon>
        <taxon>Eurotiomycetes</taxon>
        <taxon>Eurotiomycetidae</taxon>
        <taxon>Eurotiales</taxon>
        <taxon>Trichocomaceae</taxon>
        <taxon>Talaromyces</taxon>
        <taxon>Talaromyces sect. Bacilispori</taxon>
    </lineage>
</organism>
<evidence type="ECO:0000313" key="2">
    <source>
        <dbReference type="Proteomes" id="UP001201262"/>
    </source>
</evidence>
<evidence type="ECO:0000313" key="1">
    <source>
        <dbReference type="EMBL" id="KAH8690233.1"/>
    </source>
</evidence>